<dbReference type="Proteomes" id="UP000050867">
    <property type="component" value="Unassembled WGS sequence"/>
</dbReference>
<dbReference type="RefSeq" id="WP_018385217.1">
    <property type="nucleotide sequence ID" value="NZ_LLZU01000018.1"/>
</dbReference>
<feature type="domain" description="DUF6879" evidence="1">
    <location>
        <begin position="8"/>
        <end position="170"/>
    </location>
</feature>
<protein>
    <recommendedName>
        <fullName evidence="1">DUF6879 domain-containing protein</fullName>
    </recommendedName>
</protein>
<dbReference type="EMBL" id="LLZU01000018">
    <property type="protein sequence ID" value="KRV48743.1"/>
    <property type="molecule type" value="Genomic_DNA"/>
</dbReference>
<dbReference type="STRING" id="76728.AQ490_22985"/>
<name>A0A0T6LRI9_WENVI</name>
<evidence type="ECO:0000259" key="1">
    <source>
        <dbReference type="Pfam" id="PF21806"/>
    </source>
</evidence>
<dbReference type="OrthoDB" id="3821358at2"/>
<accession>A0A0T6LRI9</accession>
<dbReference type="eggNOG" id="ENOG5033032">
    <property type="taxonomic scope" value="Bacteria"/>
</dbReference>
<keyword evidence="3" id="KW-1185">Reference proteome</keyword>
<reference evidence="2 3" key="1">
    <citation type="submission" date="2015-10" db="EMBL/GenBank/DDBJ databases">
        <title>Draft genome sequence of pyrrolomycin-producing Streptomyces vitaminophilus.</title>
        <authorList>
            <person name="Graham D.E."/>
            <person name="Mahan K.M."/>
            <person name="Klingeman D.M."/>
            <person name="Hettich R.L."/>
            <person name="Parry R.J."/>
        </authorList>
    </citation>
    <scope>NUCLEOTIDE SEQUENCE [LARGE SCALE GENOMIC DNA]</scope>
    <source>
        <strain evidence="2 3">ATCC 31673</strain>
    </source>
</reference>
<comment type="caution">
    <text evidence="2">The sequence shown here is derived from an EMBL/GenBank/DDBJ whole genome shotgun (WGS) entry which is preliminary data.</text>
</comment>
<dbReference type="Pfam" id="PF21806">
    <property type="entry name" value="DUF6879"/>
    <property type="match status" value="1"/>
</dbReference>
<dbReference type="InterPro" id="IPR049244">
    <property type="entry name" value="DUF6879"/>
</dbReference>
<gene>
    <name evidence="2" type="ORF">AQ490_22985</name>
</gene>
<proteinExistence type="predicted"/>
<dbReference type="AlphaFoldDB" id="A0A0T6LRI9"/>
<evidence type="ECO:0000313" key="2">
    <source>
        <dbReference type="EMBL" id="KRV48743.1"/>
    </source>
</evidence>
<organism evidence="2 3">
    <name type="scientific">Wenjunlia vitaminophila</name>
    <name type="common">Streptomyces vitaminophilus</name>
    <dbReference type="NCBI Taxonomy" id="76728"/>
    <lineage>
        <taxon>Bacteria</taxon>
        <taxon>Bacillati</taxon>
        <taxon>Actinomycetota</taxon>
        <taxon>Actinomycetes</taxon>
        <taxon>Kitasatosporales</taxon>
        <taxon>Streptomycetaceae</taxon>
        <taxon>Wenjunlia</taxon>
    </lineage>
</organism>
<sequence length="174" mass="20082">MTTSSKTLGDLFDSFKREAFRLETLDDYSRSGNVDAYHAFLAGEPQPDDYNAGWVEELRSHTGQGKRIHRVHILSRPLTEYLRFELGWGYRKNMTGGEEFFILDTTDKPNPLENVPDFWFFDFESVAVMNYDEAGKYLGSEVLGPERTAEFARFRTTALAHAEPFTEWWAKYGA</sequence>
<evidence type="ECO:0000313" key="3">
    <source>
        <dbReference type="Proteomes" id="UP000050867"/>
    </source>
</evidence>